<dbReference type="GO" id="GO:0035556">
    <property type="term" value="P:intracellular signal transduction"/>
    <property type="evidence" value="ECO:0007669"/>
    <property type="project" value="InterPro"/>
</dbReference>
<reference evidence="2 3" key="1">
    <citation type="journal article" date="2011" name="BMC Genomics">
        <title>Comparative genome analysis and genome-guided physiological analysis of Roseobacter litoralis.</title>
        <authorList>
            <person name="Kalhoefer D."/>
            <person name="Thole S."/>
            <person name="Voget S."/>
            <person name="Lehmann R."/>
            <person name="Liesegang H."/>
            <person name="Wollher A."/>
            <person name="Daniel R."/>
            <person name="Simon M."/>
            <person name="Brinkhoff T."/>
        </authorList>
    </citation>
    <scope>NUCLEOTIDE SEQUENCE [LARGE SCALE GENOMIC DNA]</scope>
    <source>
        <strain evidence="3">ATCC 49566 / DSM 6996 / JCM 21268 / NBRC 15278 / OCh 149</strain>
    </source>
</reference>
<dbReference type="PROSITE" id="PS50125">
    <property type="entry name" value="GUANYLATE_CYCLASE_2"/>
    <property type="match status" value="1"/>
</dbReference>
<dbReference type="InterPro" id="IPR050697">
    <property type="entry name" value="Adenylyl/Guanylyl_Cyclase_3/4"/>
</dbReference>
<dbReference type="Pfam" id="PF00211">
    <property type="entry name" value="Guanylate_cyc"/>
    <property type="match status" value="1"/>
</dbReference>
<dbReference type="HOGENOM" id="CLU_484743_0_0_5"/>
<dbReference type="GO" id="GO:0006171">
    <property type="term" value="P:cAMP biosynthetic process"/>
    <property type="evidence" value="ECO:0007669"/>
    <property type="project" value="TreeGrafter"/>
</dbReference>
<organism evidence="2 3">
    <name type="scientific">Roseobacter litoralis (strain ATCC 49566 / DSM 6996 / JCM 21268 / NBRC 15278 / OCh 149)</name>
    <dbReference type="NCBI Taxonomy" id="391595"/>
    <lineage>
        <taxon>Bacteria</taxon>
        <taxon>Pseudomonadati</taxon>
        <taxon>Pseudomonadota</taxon>
        <taxon>Alphaproteobacteria</taxon>
        <taxon>Rhodobacterales</taxon>
        <taxon>Roseobacteraceae</taxon>
        <taxon>Roseobacter</taxon>
    </lineage>
</organism>
<dbReference type="eggNOG" id="COG2114">
    <property type="taxonomic scope" value="Bacteria"/>
</dbReference>
<dbReference type="SUPFAM" id="SSF55073">
    <property type="entry name" value="Nucleotide cyclase"/>
    <property type="match status" value="1"/>
</dbReference>
<dbReference type="InterPro" id="IPR001054">
    <property type="entry name" value="A/G_cyclase"/>
</dbReference>
<dbReference type="eggNOG" id="COG5616">
    <property type="taxonomic scope" value="Bacteria"/>
</dbReference>
<dbReference type="PANTHER" id="PTHR43081:SF19">
    <property type="entry name" value="PH-SENSITIVE ADENYLATE CYCLASE RV1264"/>
    <property type="match status" value="1"/>
</dbReference>
<feature type="domain" description="Guanylate cyclase" evidence="1">
    <location>
        <begin position="9"/>
        <end position="117"/>
    </location>
</feature>
<accession>F7ZFD9</accession>
<dbReference type="OrthoDB" id="54411at2"/>
<dbReference type="Gene3D" id="1.25.40.10">
    <property type="entry name" value="Tetratricopeptide repeat domain"/>
    <property type="match status" value="1"/>
</dbReference>
<dbReference type="eggNOG" id="COG0457">
    <property type="taxonomic scope" value="Bacteria"/>
</dbReference>
<dbReference type="GO" id="GO:0004016">
    <property type="term" value="F:adenylate cyclase activity"/>
    <property type="evidence" value="ECO:0007669"/>
    <property type="project" value="UniProtKB-ARBA"/>
</dbReference>
<proteinExistence type="predicted"/>
<evidence type="ECO:0000259" key="1">
    <source>
        <dbReference type="PROSITE" id="PS50125"/>
    </source>
</evidence>
<dbReference type="CDD" id="cd07302">
    <property type="entry name" value="CHD"/>
    <property type="match status" value="1"/>
</dbReference>
<protein>
    <submittedName>
        <fullName evidence="2">Adenylate cyclase</fullName>
    </submittedName>
</protein>
<gene>
    <name evidence="2" type="ordered locus">RLO149_c028020</name>
</gene>
<dbReference type="KEGG" id="rli:RLO149_c028020"/>
<dbReference type="Proteomes" id="UP000001353">
    <property type="component" value="Chromosome"/>
</dbReference>
<dbReference type="SUPFAM" id="SSF48452">
    <property type="entry name" value="TPR-like"/>
    <property type="match status" value="1"/>
</dbReference>
<dbReference type="Gene3D" id="3.30.70.1230">
    <property type="entry name" value="Nucleotide cyclase"/>
    <property type="match status" value="1"/>
</dbReference>
<dbReference type="RefSeq" id="WP_013962677.1">
    <property type="nucleotide sequence ID" value="NC_015730.1"/>
</dbReference>
<dbReference type="InterPro" id="IPR011990">
    <property type="entry name" value="TPR-like_helical_dom_sf"/>
</dbReference>
<evidence type="ECO:0000313" key="3">
    <source>
        <dbReference type="Proteomes" id="UP000001353"/>
    </source>
</evidence>
<dbReference type="AlphaFoldDB" id="F7ZFD9"/>
<evidence type="ECO:0000313" key="2">
    <source>
        <dbReference type="EMBL" id="AEI94762.1"/>
    </source>
</evidence>
<dbReference type="PANTHER" id="PTHR43081">
    <property type="entry name" value="ADENYLATE CYCLASE, TERMINAL-DIFFERENTIATION SPECIFIC-RELATED"/>
    <property type="match status" value="1"/>
</dbReference>
<dbReference type="InterPro" id="IPR029787">
    <property type="entry name" value="Nucleotide_cyclase"/>
</dbReference>
<dbReference type="STRING" id="391595.RLO149_c028020"/>
<keyword evidence="3" id="KW-1185">Reference proteome</keyword>
<sequence>MSSSEQKTVILAADIVGYSRMMEVDHGATLEALRNVRDTIVEPCIAAGGGTIIKRLGDGWLAAFDGCSDACASAIKIQDLLADDGAPELRIGIHEGPASFVDEDVFGTGVNIASRLEALAKPGGIAISDAVFVNLSIDLRVSFENAGARVLKNIAEPVKVWAFGGIPPTAMTSEPISILLENFVEEASPDTLSPEIVEATAIELEKYRWLHVLRPDNEGAPSKYILNATLRRSGDRIRLTVHLSARHDRRRLWSERFDRIVIDEFELTDELGLALALRICAEIDAHEKVQAQMRPPEQLNAGELSARANDLMSSGQSDGFDEADAMLTRAVALEPRNTSAQIQKSFVGYRKAMSGAWPVQATLAAAIQPAIDVVRIDPKMPGGYVMLASVNGMMGKTEAALEAAAQVERLNPNAWGAPHGRSIAYTFAAPDWARTHDPEALHAVSNAERTLELAQSSKFRSGHLFFLGIAQLLHDAPDLQPGISILERSAGAAGSNWWPSLFLALAELRRGNRQVAQQHMAAAHILFPALSLSAIADIFDRSRLWPVWQVELEQLPEIGLFT</sequence>
<dbReference type="EMBL" id="CP002623">
    <property type="protein sequence ID" value="AEI94762.1"/>
    <property type="molecule type" value="Genomic_DNA"/>
</dbReference>
<name>F7ZFD9_ROSLO</name>